<dbReference type="InterPro" id="IPR013763">
    <property type="entry name" value="Cyclin-like_dom"/>
</dbReference>
<dbReference type="AlphaFoldDB" id="A0A9Q0M8S4"/>
<dbReference type="InterPro" id="IPR036915">
    <property type="entry name" value="Cyclin-like_sf"/>
</dbReference>
<evidence type="ECO:0000256" key="4">
    <source>
        <dbReference type="RuleBase" id="RU000383"/>
    </source>
</evidence>
<evidence type="ECO:0000313" key="8">
    <source>
        <dbReference type="EMBL" id="KAJ6221265.1"/>
    </source>
</evidence>
<dbReference type="Gene3D" id="1.10.472.10">
    <property type="entry name" value="Cyclin-like"/>
    <property type="match status" value="2"/>
</dbReference>
<evidence type="ECO:0000259" key="7">
    <source>
        <dbReference type="SMART" id="SM01332"/>
    </source>
</evidence>
<gene>
    <name evidence="8" type="ORF">RDWZM_007077</name>
</gene>
<evidence type="ECO:0000313" key="9">
    <source>
        <dbReference type="Proteomes" id="UP001142055"/>
    </source>
</evidence>
<feature type="compositionally biased region" description="Low complexity" evidence="5">
    <location>
        <begin position="417"/>
        <end position="432"/>
    </location>
</feature>
<feature type="region of interest" description="Disordered" evidence="5">
    <location>
        <begin position="406"/>
        <end position="432"/>
    </location>
</feature>
<sequence length="432" mass="49501">MVKTSRNSLAQLDNELNQPNLPRLKRKNKDSLTNEKNKRPCLTQNNQSNVIDQNNQVKNDKFKKTKRNNTNKAKQINSTLESKVDRSNLELTPASTIASTSFRQHELIHNSPLPNFMWANSDVAWKNLLKAEDEYNSYRDPKMFDRHPTLQPSMRAMLLDWLNEVSQAYNLTRQTYYLALDFFDRFLSTKQNMPKKQLQMLGITCMFIAAKIEEIFPPKLERFAFVCDGACDENDILVNELVILNALNWELSPMTPISWLSLFTQIYSSMDKENVENIIYGEQFLMPDYQSKLFVQIAHLIDLCTLSAGSLDYSYSVIAAAAFYHFTNENVVLQCTGKTMSEMRSCIEWMIPFAIAIKNEGLDFIDKIPLEDDPKCTDIQKHTVSLELLKNAQTIQTEIESEKMTLMDSSDSGLNVTSTPSKLPLTPPNSTN</sequence>
<keyword evidence="3" id="KW-0131">Cell cycle</keyword>
<dbReference type="SMART" id="SM01332">
    <property type="entry name" value="Cyclin_C"/>
    <property type="match status" value="1"/>
</dbReference>
<dbReference type="Proteomes" id="UP001142055">
    <property type="component" value="Chromosome 2"/>
</dbReference>
<dbReference type="PROSITE" id="PS00292">
    <property type="entry name" value="CYCLINS"/>
    <property type="match status" value="1"/>
</dbReference>
<dbReference type="Pfam" id="PF00134">
    <property type="entry name" value="Cyclin_N"/>
    <property type="match status" value="1"/>
</dbReference>
<feature type="compositionally biased region" description="Basic and acidic residues" evidence="5">
    <location>
        <begin position="29"/>
        <end position="38"/>
    </location>
</feature>
<evidence type="ECO:0000256" key="5">
    <source>
        <dbReference type="SAM" id="MobiDB-lite"/>
    </source>
</evidence>
<protein>
    <submittedName>
        <fullName evidence="8">Uncharacterized protein</fullName>
    </submittedName>
</protein>
<dbReference type="InterPro" id="IPR048258">
    <property type="entry name" value="Cyclins_cyclin-box"/>
</dbReference>
<feature type="domain" description="Cyclin C-terminal" evidence="7">
    <location>
        <begin position="254"/>
        <end position="385"/>
    </location>
</feature>
<reference evidence="8" key="1">
    <citation type="submission" date="2022-12" db="EMBL/GenBank/DDBJ databases">
        <title>Genome assemblies of Blomia tropicalis.</title>
        <authorList>
            <person name="Cui Y."/>
        </authorList>
    </citation>
    <scope>NUCLEOTIDE SEQUENCE</scope>
    <source>
        <tissue evidence="8">Adult mites</tissue>
    </source>
</reference>
<dbReference type="InterPro" id="IPR004367">
    <property type="entry name" value="Cyclin_C-dom"/>
</dbReference>
<feature type="domain" description="Cyclin-like" evidence="6">
    <location>
        <begin position="160"/>
        <end position="245"/>
    </location>
</feature>
<dbReference type="GO" id="GO:0051301">
    <property type="term" value="P:cell division"/>
    <property type="evidence" value="ECO:0007669"/>
    <property type="project" value="UniProtKB-KW"/>
</dbReference>
<dbReference type="EMBL" id="JAPWDV010000002">
    <property type="protein sequence ID" value="KAJ6221265.1"/>
    <property type="molecule type" value="Genomic_DNA"/>
</dbReference>
<organism evidence="8 9">
    <name type="scientific">Blomia tropicalis</name>
    <name type="common">Mite</name>
    <dbReference type="NCBI Taxonomy" id="40697"/>
    <lineage>
        <taxon>Eukaryota</taxon>
        <taxon>Metazoa</taxon>
        <taxon>Ecdysozoa</taxon>
        <taxon>Arthropoda</taxon>
        <taxon>Chelicerata</taxon>
        <taxon>Arachnida</taxon>
        <taxon>Acari</taxon>
        <taxon>Acariformes</taxon>
        <taxon>Sarcoptiformes</taxon>
        <taxon>Astigmata</taxon>
        <taxon>Glycyphagoidea</taxon>
        <taxon>Echimyopodidae</taxon>
        <taxon>Blomia</taxon>
    </lineage>
</organism>
<dbReference type="Pfam" id="PF02984">
    <property type="entry name" value="Cyclin_C"/>
    <property type="match status" value="1"/>
</dbReference>
<comment type="similarity">
    <text evidence="4">Belongs to the cyclin family.</text>
</comment>
<keyword evidence="2 4" id="KW-0195">Cyclin</keyword>
<dbReference type="FunFam" id="1.10.472.10:FF:000001">
    <property type="entry name" value="G2/mitotic-specific cyclin"/>
    <property type="match status" value="1"/>
</dbReference>
<accession>A0A9Q0M8S4</accession>
<feature type="region of interest" description="Disordered" evidence="5">
    <location>
        <begin position="1"/>
        <end position="42"/>
    </location>
</feature>
<evidence type="ECO:0000256" key="2">
    <source>
        <dbReference type="ARBA" id="ARBA00023127"/>
    </source>
</evidence>
<keyword evidence="9" id="KW-1185">Reference proteome</keyword>
<evidence type="ECO:0000256" key="1">
    <source>
        <dbReference type="ARBA" id="ARBA00022618"/>
    </source>
</evidence>
<name>A0A9Q0M8S4_BLOTA</name>
<comment type="caution">
    <text evidence="8">The sequence shown here is derived from an EMBL/GenBank/DDBJ whole genome shotgun (WGS) entry which is preliminary data.</text>
</comment>
<dbReference type="InterPro" id="IPR039361">
    <property type="entry name" value="Cyclin"/>
</dbReference>
<dbReference type="GO" id="GO:0000278">
    <property type="term" value="P:mitotic cell cycle"/>
    <property type="evidence" value="ECO:0007669"/>
    <property type="project" value="UniProtKB-ARBA"/>
</dbReference>
<dbReference type="SMART" id="SM00385">
    <property type="entry name" value="CYCLIN"/>
    <property type="match status" value="1"/>
</dbReference>
<dbReference type="OMA" id="KMEMTRK"/>
<evidence type="ECO:0000256" key="3">
    <source>
        <dbReference type="ARBA" id="ARBA00023306"/>
    </source>
</evidence>
<feature type="compositionally biased region" description="Polar residues" evidence="5">
    <location>
        <begin position="407"/>
        <end position="416"/>
    </location>
</feature>
<evidence type="ECO:0000259" key="6">
    <source>
        <dbReference type="SMART" id="SM00385"/>
    </source>
</evidence>
<dbReference type="SUPFAM" id="SSF47954">
    <property type="entry name" value="Cyclin-like"/>
    <property type="match status" value="2"/>
</dbReference>
<dbReference type="InterPro" id="IPR006671">
    <property type="entry name" value="Cyclin_N"/>
</dbReference>
<feature type="compositionally biased region" description="Polar residues" evidence="5">
    <location>
        <begin position="1"/>
        <end position="20"/>
    </location>
</feature>
<proteinExistence type="inferred from homology"/>
<dbReference type="CDD" id="cd20520">
    <property type="entry name" value="CYCLIN_CCNE_rpt2"/>
    <property type="match status" value="1"/>
</dbReference>
<keyword evidence="1" id="KW-0132">Cell division</keyword>
<dbReference type="PANTHER" id="PTHR10177">
    <property type="entry name" value="CYCLINS"/>
    <property type="match status" value="1"/>
</dbReference>